<evidence type="ECO:0000256" key="4">
    <source>
        <dbReference type="ARBA" id="ARBA00023316"/>
    </source>
</evidence>
<feature type="domain" description="N-acetylmuramoyl-L-alanine amidase" evidence="6">
    <location>
        <begin position="77"/>
        <end position="222"/>
    </location>
</feature>
<dbReference type="PANTHER" id="PTHR30417:SF1">
    <property type="entry name" value="N-ACETYLMURAMOYL-L-ALANINE AMIDASE AMID"/>
    <property type="match status" value="1"/>
</dbReference>
<dbReference type="PANTHER" id="PTHR30417">
    <property type="entry name" value="N-ACETYLMURAMOYL-L-ALANINE AMIDASE AMID"/>
    <property type="match status" value="1"/>
</dbReference>
<evidence type="ECO:0000313" key="7">
    <source>
        <dbReference type="EMBL" id="MBB2184014.1"/>
    </source>
</evidence>
<keyword evidence="4" id="KW-0961">Cell wall biogenesis/degradation</keyword>
<accession>A0A839K2H5</accession>
<dbReference type="CDD" id="cd06583">
    <property type="entry name" value="PGRP"/>
    <property type="match status" value="1"/>
</dbReference>
<dbReference type="RefSeq" id="WP_228353613.1">
    <property type="nucleotide sequence ID" value="NZ_JACEGA010000001.1"/>
</dbReference>
<proteinExistence type="predicted"/>
<dbReference type="AlphaFoldDB" id="A0A839K2H5"/>
<dbReference type="EMBL" id="JACEGA010000001">
    <property type="protein sequence ID" value="MBB2184014.1"/>
    <property type="molecule type" value="Genomic_DNA"/>
</dbReference>
<keyword evidence="3" id="KW-0378">Hydrolase</keyword>
<name>A0A839K2H5_9FIRM</name>
<dbReference type="GO" id="GO:0009253">
    <property type="term" value="P:peptidoglycan catabolic process"/>
    <property type="evidence" value="ECO:0007669"/>
    <property type="project" value="InterPro"/>
</dbReference>
<dbReference type="Proteomes" id="UP000574276">
    <property type="component" value="Unassembled WGS sequence"/>
</dbReference>
<comment type="catalytic activity">
    <reaction evidence="1">
        <text>Hydrolyzes the link between N-acetylmuramoyl residues and L-amino acid residues in certain cell-wall glycopeptides.</text>
        <dbReference type="EC" id="3.5.1.28"/>
    </reaction>
</comment>
<dbReference type="GO" id="GO:0008745">
    <property type="term" value="F:N-acetylmuramoyl-L-alanine amidase activity"/>
    <property type="evidence" value="ECO:0007669"/>
    <property type="project" value="UniProtKB-EC"/>
</dbReference>
<gene>
    <name evidence="7" type="ORF">H0486_14130</name>
</gene>
<dbReference type="Pfam" id="PF01510">
    <property type="entry name" value="Amidase_2"/>
    <property type="match status" value="1"/>
</dbReference>
<dbReference type="EC" id="3.5.1.28" evidence="2"/>
<evidence type="ECO:0000256" key="3">
    <source>
        <dbReference type="ARBA" id="ARBA00022801"/>
    </source>
</evidence>
<dbReference type="InterPro" id="IPR002502">
    <property type="entry name" value="Amidase_domain"/>
</dbReference>
<dbReference type="SUPFAM" id="SSF55846">
    <property type="entry name" value="N-acetylmuramoyl-L-alanine amidase-like"/>
    <property type="match status" value="1"/>
</dbReference>
<dbReference type="GO" id="GO:0071555">
    <property type="term" value="P:cell wall organization"/>
    <property type="evidence" value="ECO:0007669"/>
    <property type="project" value="UniProtKB-KW"/>
</dbReference>
<organism evidence="7 8">
    <name type="scientific">Variimorphobacter saccharofermentans</name>
    <dbReference type="NCBI Taxonomy" id="2755051"/>
    <lineage>
        <taxon>Bacteria</taxon>
        <taxon>Bacillati</taxon>
        <taxon>Bacillota</taxon>
        <taxon>Clostridia</taxon>
        <taxon>Lachnospirales</taxon>
        <taxon>Lachnospiraceae</taxon>
        <taxon>Variimorphobacter</taxon>
    </lineage>
</organism>
<protein>
    <recommendedName>
        <fullName evidence="2">N-acetylmuramoyl-L-alanine amidase</fullName>
        <ecNumber evidence="2">3.5.1.28</ecNumber>
    </recommendedName>
</protein>
<keyword evidence="8" id="KW-1185">Reference proteome</keyword>
<evidence type="ECO:0000256" key="1">
    <source>
        <dbReference type="ARBA" id="ARBA00001561"/>
    </source>
</evidence>
<feature type="transmembrane region" description="Helical" evidence="5">
    <location>
        <begin position="20"/>
        <end position="40"/>
    </location>
</feature>
<keyword evidence="5" id="KW-0472">Membrane</keyword>
<sequence length="238" mass="27476">MGRILTKEQWVRKKRRKRRLRMYLAFVLLIPIILLSGLLITDKVMQQYGSNTEGKETLPETFLKKPIEINYLTPNPYSRPQAELKRINSVVVHYTANPGTSAKANRSYFEGLAEKKSTYASSHFIIGLEGEIIQCIPLNEIAYASNERNEDTVAIECCHPDETGKFTEETYKSLVSLLATLCMEYDMGEKDIIRHYDVTGKLCPLYYVEHEDEWKNLRKDVINDIKKYKKAEKGAKSK</sequence>
<evidence type="ECO:0000256" key="2">
    <source>
        <dbReference type="ARBA" id="ARBA00011901"/>
    </source>
</evidence>
<keyword evidence="5" id="KW-0812">Transmembrane</keyword>
<dbReference type="InterPro" id="IPR051206">
    <property type="entry name" value="NAMLAA_amidase_2"/>
</dbReference>
<keyword evidence="5" id="KW-1133">Transmembrane helix</keyword>
<dbReference type="InterPro" id="IPR036505">
    <property type="entry name" value="Amidase/PGRP_sf"/>
</dbReference>
<evidence type="ECO:0000313" key="8">
    <source>
        <dbReference type="Proteomes" id="UP000574276"/>
    </source>
</evidence>
<dbReference type="GO" id="GO:0009254">
    <property type="term" value="P:peptidoglycan turnover"/>
    <property type="evidence" value="ECO:0007669"/>
    <property type="project" value="TreeGrafter"/>
</dbReference>
<evidence type="ECO:0000256" key="5">
    <source>
        <dbReference type="SAM" id="Phobius"/>
    </source>
</evidence>
<dbReference type="Gene3D" id="3.40.80.10">
    <property type="entry name" value="Peptidoglycan recognition protein-like"/>
    <property type="match status" value="1"/>
</dbReference>
<dbReference type="SMART" id="SM00644">
    <property type="entry name" value="Ami_2"/>
    <property type="match status" value="1"/>
</dbReference>
<comment type="caution">
    <text evidence="7">The sequence shown here is derived from an EMBL/GenBank/DDBJ whole genome shotgun (WGS) entry which is preliminary data.</text>
</comment>
<evidence type="ECO:0000259" key="6">
    <source>
        <dbReference type="SMART" id="SM00644"/>
    </source>
</evidence>
<reference evidence="7 8" key="1">
    <citation type="submission" date="2020-07" db="EMBL/GenBank/DDBJ databases">
        <title>Characterization and genome sequencing of isolate MD1, a novel member within the family Lachnospiraceae.</title>
        <authorList>
            <person name="Rettenmaier R."/>
            <person name="Di Bello L."/>
            <person name="Zinser C."/>
            <person name="Scheitz K."/>
            <person name="Liebl W."/>
            <person name="Zverlov V."/>
        </authorList>
    </citation>
    <scope>NUCLEOTIDE SEQUENCE [LARGE SCALE GENOMIC DNA]</scope>
    <source>
        <strain evidence="7 8">MD1</strain>
    </source>
</reference>